<name>A0ACB9QJQ6_9MYRT</name>
<sequence>MLEQGRRVSVVTVSAGVPCSCTFLISLFFEGRFCRLSCFGSGDSPGEGKQNSMRWWLNLAVDVYRKVISLNLYCRVIL</sequence>
<organism evidence="1 2">
    <name type="scientific">Melastoma candidum</name>
    <dbReference type="NCBI Taxonomy" id="119954"/>
    <lineage>
        <taxon>Eukaryota</taxon>
        <taxon>Viridiplantae</taxon>
        <taxon>Streptophyta</taxon>
        <taxon>Embryophyta</taxon>
        <taxon>Tracheophyta</taxon>
        <taxon>Spermatophyta</taxon>
        <taxon>Magnoliopsida</taxon>
        <taxon>eudicotyledons</taxon>
        <taxon>Gunneridae</taxon>
        <taxon>Pentapetalae</taxon>
        <taxon>rosids</taxon>
        <taxon>malvids</taxon>
        <taxon>Myrtales</taxon>
        <taxon>Melastomataceae</taxon>
        <taxon>Melastomatoideae</taxon>
        <taxon>Melastomateae</taxon>
        <taxon>Melastoma</taxon>
    </lineage>
</organism>
<evidence type="ECO:0000313" key="2">
    <source>
        <dbReference type="Proteomes" id="UP001057402"/>
    </source>
</evidence>
<proteinExistence type="predicted"/>
<evidence type="ECO:0000313" key="1">
    <source>
        <dbReference type="EMBL" id="KAI4366546.1"/>
    </source>
</evidence>
<dbReference type="EMBL" id="CM042885">
    <property type="protein sequence ID" value="KAI4366546.1"/>
    <property type="molecule type" value="Genomic_DNA"/>
</dbReference>
<comment type="caution">
    <text evidence="1">The sequence shown here is derived from an EMBL/GenBank/DDBJ whole genome shotgun (WGS) entry which is preliminary data.</text>
</comment>
<reference evidence="2" key="1">
    <citation type="journal article" date="2023" name="Front. Plant Sci.">
        <title>Chromosomal-level genome assembly of Melastoma candidum provides insights into trichome evolution.</title>
        <authorList>
            <person name="Zhong Y."/>
            <person name="Wu W."/>
            <person name="Sun C."/>
            <person name="Zou P."/>
            <person name="Liu Y."/>
            <person name="Dai S."/>
            <person name="Zhou R."/>
        </authorList>
    </citation>
    <scope>NUCLEOTIDE SEQUENCE [LARGE SCALE GENOMIC DNA]</scope>
</reference>
<keyword evidence="2" id="KW-1185">Reference proteome</keyword>
<protein>
    <submittedName>
        <fullName evidence="1">Uncharacterized protein</fullName>
    </submittedName>
</protein>
<dbReference type="Proteomes" id="UP001057402">
    <property type="component" value="Chromosome 6"/>
</dbReference>
<accession>A0ACB9QJQ6</accession>
<gene>
    <name evidence="1" type="ORF">MLD38_022410</name>
</gene>